<evidence type="ECO:0000313" key="2">
    <source>
        <dbReference type="EMBL" id="KAG0586716.1"/>
    </source>
</evidence>
<keyword evidence="3" id="KW-1185">Reference proteome</keyword>
<evidence type="ECO:0000313" key="3">
    <source>
        <dbReference type="Proteomes" id="UP000822688"/>
    </source>
</evidence>
<protein>
    <submittedName>
        <fullName evidence="2">Uncharacterized protein</fullName>
    </submittedName>
</protein>
<accession>A0A8T0IV71</accession>
<comment type="caution">
    <text evidence="2">The sequence shown here is derived from an EMBL/GenBank/DDBJ whole genome shotgun (WGS) entry which is preliminary data.</text>
</comment>
<evidence type="ECO:0000256" key="1">
    <source>
        <dbReference type="SAM" id="MobiDB-lite"/>
    </source>
</evidence>
<gene>
    <name evidence="2" type="ORF">KC19_2G111600</name>
</gene>
<reference evidence="2" key="1">
    <citation type="submission" date="2020-06" db="EMBL/GenBank/DDBJ databases">
        <title>WGS assembly of Ceratodon purpureus strain R40.</title>
        <authorList>
            <person name="Carey S.B."/>
            <person name="Jenkins J."/>
            <person name="Shu S."/>
            <person name="Lovell J.T."/>
            <person name="Sreedasyam A."/>
            <person name="Maumus F."/>
            <person name="Tiley G.P."/>
            <person name="Fernandez-Pozo N."/>
            <person name="Barry K."/>
            <person name="Chen C."/>
            <person name="Wang M."/>
            <person name="Lipzen A."/>
            <person name="Daum C."/>
            <person name="Saski C.A."/>
            <person name="Payton A.C."/>
            <person name="Mcbreen J.C."/>
            <person name="Conrad R.E."/>
            <person name="Kollar L.M."/>
            <person name="Olsson S."/>
            <person name="Huttunen S."/>
            <person name="Landis J.B."/>
            <person name="Wickett N.J."/>
            <person name="Johnson M.G."/>
            <person name="Rensing S.A."/>
            <person name="Grimwood J."/>
            <person name="Schmutz J."/>
            <person name="Mcdaniel S.F."/>
        </authorList>
    </citation>
    <scope>NUCLEOTIDE SEQUENCE</scope>
    <source>
        <strain evidence="2">R40</strain>
    </source>
</reference>
<dbReference type="AlphaFoldDB" id="A0A8T0IV71"/>
<feature type="region of interest" description="Disordered" evidence="1">
    <location>
        <begin position="182"/>
        <end position="201"/>
    </location>
</feature>
<dbReference type="Proteomes" id="UP000822688">
    <property type="component" value="Chromosome 2"/>
</dbReference>
<organism evidence="2 3">
    <name type="scientific">Ceratodon purpureus</name>
    <name type="common">Fire moss</name>
    <name type="synonym">Dicranum purpureum</name>
    <dbReference type="NCBI Taxonomy" id="3225"/>
    <lineage>
        <taxon>Eukaryota</taxon>
        <taxon>Viridiplantae</taxon>
        <taxon>Streptophyta</taxon>
        <taxon>Embryophyta</taxon>
        <taxon>Bryophyta</taxon>
        <taxon>Bryophytina</taxon>
        <taxon>Bryopsida</taxon>
        <taxon>Dicranidae</taxon>
        <taxon>Pseudoditrichales</taxon>
        <taxon>Ditrichaceae</taxon>
        <taxon>Ceratodon</taxon>
    </lineage>
</organism>
<sequence length="371" mass="39730">MGGGTLWRSVARAVGAAAPTVAVTASTVHCAACSAGPTVSPRARAAPCSCKATGAGVGAQAHPGLTAVSYGPRQFWDLEDWEIAGDEERDHYVFGSLPTVKEVEEASSDLQNALRLGFFTPPVPKTETLPKAESSSADSPGSPRGPTIVEVTEVSTVTTVGDLEDDVTSDLSAPSLAEAWIEPPPYEVATSPRDGAPPLPEVEAWIEPPSYEVATSPRAPEAPSSAMLEAFHQFQHNPQVQGMVVSLATDKGVWDAVLANEKIKEFRRNFSAPTSEDSFGGAMDQKVKGSRKNTNVFSRFFWKSKKAFADFISNFQDFVTALFETAEKKRPGSDDNEKTNFFERSVKACMMLAVLVLAIVVFKRSAAVKRG</sequence>
<proteinExistence type="predicted"/>
<name>A0A8T0IV71_CERPU</name>
<dbReference type="PANTHER" id="PTHR33625:SF4">
    <property type="entry name" value="OS08G0179900 PROTEIN"/>
    <property type="match status" value="1"/>
</dbReference>
<dbReference type="PANTHER" id="PTHR33625">
    <property type="entry name" value="OS08G0179900 PROTEIN"/>
    <property type="match status" value="1"/>
</dbReference>
<feature type="region of interest" description="Disordered" evidence="1">
    <location>
        <begin position="121"/>
        <end position="147"/>
    </location>
</feature>
<dbReference type="EMBL" id="CM026422">
    <property type="protein sequence ID" value="KAG0586716.1"/>
    <property type="molecule type" value="Genomic_DNA"/>
</dbReference>